<protein>
    <submittedName>
        <fullName evidence="2">GNAT family N-acetyltransferase</fullName>
    </submittedName>
</protein>
<evidence type="ECO:0000259" key="1">
    <source>
        <dbReference type="PROSITE" id="PS51186"/>
    </source>
</evidence>
<dbReference type="Proteomes" id="UP000297608">
    <property type="component" value="Unassembled WGS sequence"/>
</dbReference>
<dbReference type="InterPro" id="IPR000182">
    <property type="entry name" value="GNAT_dom"/>
</dbReference>
<keyword evidence="3" id="KW-1185">Reference proteome</keyword>
<evidence type="ECO:0000313" key="3">
    <source>
        <dbReference type="Proteomes" id="UP000297608"/>
    </source>
</evidence>
<dbReference type="SUPFAM" id="SSF55729">
    <property type="entry name" value="Acyl-CoA N-acyltransferases (Nat)"/>
    <property type="match status" value="1"/>
</dbReference>
<reference evidence="2 3" key="1">
    <citation type="submission" date="2019-03" db="EMBL/GenBank/DDBJ databases">
        <title>Genomics of glacier-inhabiting Cryobacterium strains.</title>
        <authorList>
            <person name="Liu Q."/>
            <person name="Xin Y.-H."/>
        </authorList>
    </citation>
    <scope>NUCLEOTIDE SEQUENCE [LARGE SCALE GENOMIC DNA]</scope>
    <source>
        <strain evidence="2 3">MDB2-B</strain>
    </source>
</reference>
<feature type="domain" description="N-acetyltransferase" evidence="1">
    <location>
        <begin position="28"/>
        <end position="179"/>
    </location>
</feature>
<dbReference type="CDD" id="cd04301">
    <property type="entry name" value="NAT_SF"/>
    <property type="match status" value="1"/>
</dbReference>
<dbReference type="InterPro" id="IPR038764">
    <property type="entry name" value="GNAT_N_AcTrfase_prd"/>
</dbReference>
<dbReference type="PANTHER" id="PTHR41700">
    <property type="entry name" value="GCN5-RELATED N-ACETYLTRANSFERASE"/>
    <property type="match status" value="1"/>
</dbReference>
<name>A0ABY2IDC8_9MICO</name>
<dbReference type="InterPro" id="IPR016181">
    <property type="entry name" value="Acyl_CoA_acyltransferase"/>
</dbReference>
<sequence length="302" mass="31928">MIVTIGSGTWNSAQTKAGKRNNMGDLKLTVESTRSRAVFGQASELYTRVFGYTAADHSLNPKLLSAIVGNGGAAVAARDAVGELVGFAYGFVGVESGVPYLYSQAAFIDPAWQGKGVGRLLKQEQAVIARDEGLTSMRWAFDPTLARNAHFNLDVLGAHGVRFVPNYYDEPFSDRLIVDWPLASAAVSSSPGLPSSPSLPSIPSFPVVDPTALGTTLPRHWGRPVGEGDVIHVPIPSDNPAKTLAPAIVQALRAAVAETFTELFEGGYVAESCVRVDGTSAAYVFVAAGTRDAAPRIRQAAR</sequence>
<dbReference type="Pfam" id="PF00583">
    <property type="entry name" value="Acetyltransf_1"/>
    <property type="match status" value="1"/>
</dbReference>
<dbReference type="Gene3D" id="3.40.630.30">
    <property type="match status" value="1"/>
</dbReference>
<gene>
    <name evidence="2" type="ORF">E3O44_14090</name>
</gene>
<comment type="caution">
    <text evidence="2">The sequence shown here is derived from an EMBL/GenBank/DDBJ whole genome shotgun (WGS) entry which is preliminary data.</text>
</comment>
<accession>A0ABY2IDC8</accession>
<dbReference type="PANTHER" id="PTHR41700:SF1">
    <property type="entry name" value="N-ACETYLTRANSFERASE DOMAIN-CONTAINING PROTEIN"/>
    <property type="match status" value="1"/>
</dbReference>
<dbReference type="EMBL" id="SOFG01000018">
    <property type="protein sequence ID" value="TFB85307.1"/>
    <property type="molecule type" value="Genomic_DNA"/>
</dbReference>
<proteinExistence type="predicted"/>
<evidence type="ECO:0000313" key="2">
    <source>
        <dbReference type="EMBL" id="TFB85307.1"/>
    </source>
</evidence>
<organism evidence="2 3">
    <name type="scientific">Cryobacterium algoricola</name>
    <dbReference type="NCBI Taxonomy" id="1259183"/>
    <lineage>
        <taxon>Bacteria</taxon>
        <taxon>Bacillati</taxon>
        <taxon>Actinomycetota</taxon>
        <taxon>Actinomycetes</taxon>
        <taxon>Micrococcales</taxon>
        <taxon>Microbacteriaceae</taxon>
        <taxon>Cryobacterium</taxon>
    </lineage>
</organism>
<dbReference type="PROSITE" id="PS51186">
    <property type="entry name" value="GNAT"/>
    <property type="match status" value="1"/>
</dbReference>